<evidence type="ECO:0000313" key="8">
    <source>
        <dbReference type="Proteomes" id="UP000607397"/>
    </source>
</evidence>
<feature type="transmembrane region" description="Helical" evidence="5">
    <location>
        <begin position="208"/>
        <end position="235"/>
    </location>
</feature>
<keyword evidence="8" id="KW-1185">Reference proteome</keyword>
<organism evidence="7 8">
    <name type="scientific">Petrachloros mirabilis ULC683</name>
    <dbReference type="NCBI Taxonomy" id="2781853"/>
    <lineage>
        <taxon>Bacteria</taxon>
        <taxon>Bacillati</taxon>
        <taxon>Cyanobacteriota</taxon>
        <taxon>Cyanophyceae</taxon>
        <taxon>Synechococcales</taxon>
        <taxon>Petrachlorosaceae</taxon>
        <taxon>Petrachloros</taxon>
        <taxon>Petrachloros mirabilis</taxon>
    </lineage>
</organism>
<dbReference type="Gene3D" id="1.20.1420.30">
    <property type="entry name" value="NCX, central ion-binding region"/>
    <property type="match status" value="1"/>
</dbReference>
<keyword evidence="2 5" id="KW-0812">Transmembrane</keyword>
<dbReference type="PANTHER" id="PTHR10846">
    <property type="entry name" value="SODIUM/POTASSIUM/CALCIUM EXCHANGER"/>
    <property type="match status" value="1"/>
</dbReference>
<dbReference type="GO" id="GO:0008273">
    <property type="term" value="F:calcium, potassium:sodium antiporter activity"/>
    <property type="evidence" value="ECO:0007669"/>
    <property type="project" value="TreeGrafter"/>
</dbReference>
<feature type="domain" description="Sodium/calcium exchanger membrane region" evidence="6">
    <location>
        <begin position="178"/>
        <end position="320"/>
    </location>
</feature>
<keyword evidence="3 5" id="KW-1133">Transmembrane helix</keyword>
<dbReference type="AlphaFoldDB" id="A0A8K2A911"/>
<dbReference type="EMBL" id="WVIC01000061">
    <property type="protein sequence ID" value="NCJ08631.1"/>
    <property type="molecule type" value="Genomic_DNA"/>
</dbReference>
<feature type="transmembrane region" description="Helical" evidence="5">
    <location>
        <begin position="174"/>
        <end position="196"/>
    </location>
</feature>
<sequence>MDSLAIVAAIAGLVFLVAGAEALVRGASRLAAIAGISPLVIGLTIVAYGTSAPELFVSLQANWLGQADISIGNVVGSNIFNVLFILGLSSLVVPLVVAQQLIRLDVPIMIGVSLLTLLLGMDRHLSPAEGMFLFMGGVGYTLFLIWHSRKEHNEAVQAEYDGAYPPQVSSPRQWLINFAWIGIGLVGLALGSRWLLAGATSIAKALGLSELIIGLTIIAIGTSLPELCTSVVASIRGERDIAVGNVVGSNIFNILVVLGVASIASPQGVHISGAALRFDIPMMIAVAIACLPIFFTGNRIERWEGLLFMGYYVAYTTYLIMEAMNHEQLPLFSTILGTFVIPLTVLTLVIVTVREVRAHSHPHQ</sequence>
<evidence type="ECO:0000256" key="3">
    <source>
        <dbReference type="ARBA" id="ARBA00022989"/>
    </source>
</evidence>
<name>A0A8K2A911_9CYAN</name>
<evidence type="ECO:0000256" key="2">
    <source>
        <dbReference type="ARBA" id="ARBA00022692"/>
    </source>
</evidence>
<protein>
    <submittedName>
        <fullName evidence="7">Calcium/sodium antiporter</fullName>
    </submittedName>
</protein>
<feature type="transmembrane region" description="Helical" evidence="5">
    <location>
        <begin position="303"/>
        <end position="320"/>
    </location>
</feature>
<dbReference type="Proteomes" id="UP000607397">
    <property type="component" value="Unassembled WGS sequence"/>
</dbReference>
<dbReference type="NCBIfam" id="TIGR00367">
    <property type="entry name" value="calcium/sodium antiporter"/>
    <property type="match status" value="1"/>
</dbReference>
<feature type="transmembrane region" description="Helical" evidence="5">
    <location>
        <begin position="131"/>
        <end position="148"/>
    </location>
</feature>
<evidence type="ECO:0000259" key="6">
    <source>
        <dbReference type="Pfam" id="PF01699"/>
    </source>
</evidence>
<feature type="transmembrane region" description="Helical" evidence="5">
    <location>
        <begin position="332"/>
        <end position="353"/>
    </location>
</feature>
<keyword evidence="4 5" id="KW-0472">Membrane</keyword>
<evidence type="ECO:0000256" key="5">
    <source>
        <dbReference type="SAM" id="Phobius"/>
    </source>
</evidence>
<evidence type="ECO:0000256" key="1">
    <source>
        <dbReference type="ARBA" id="ARBA00004141"/>
    </source>
</evidence>
<dbReference type="InterPro" id="IPR044880">
    <property type="entry name" value="NCX_ion-bd_dom_sf"/>
</dbReference>
<comment type="subcellular location">
    <subcellularLocation>
        <location evidence="1">Membrane</location>
        <topology evidence="1">Multi-pass membrane protein</topology>
    </subcellularLocation>
</comment>
<dbReference type="RefSeq" id="WP_161827102.1">
    <property type="nucleotide sequence ID" value="NZ_WVIC01000061.1"/>
</dbReference>
<gene>
    <name evidence="7" type="ORF">GS597_19390</name>
</gene>
<dbReference type="Pfam" id="PF01699">
    <property type="entry name" value="Na_Ca_ex"/>
    <property type="match status" value="2"/>
</dbReference>
<feature type="transmembrane region" description="Helical" evidence="5">
    <location>
        <begin position="101"/>
        <end position="119"/>
    </location>
</feature>
<dbReference type="PANTHER" id="PTHR10846:SF8">
    <property type="entry name" value="INNER MEMBRANE PROTEIN YRBG"/>
    <property type="match status" value="1"/>
</dbReference>
<dbReference type="InterPro" id="IPR004837">
    <property type="entry name" value="NaCa_Exmemb"/>
</dbReference>
<dbReference type="GO" id="GO:0006874">
    <property type="term" value="P:intracellular calcium ion homeostasis"/>
    <property type="evidence" value="ECO:0007669"/>
    <property type="project" value="TreeGrafter"/>
</dbReference>
<feature type="transmembrane region" description="Helical" evidence="5">
    <location>
        <begin position="241"/>
        <end position="264"/>
    </location>
</feature>
<feature type="transmembrane region" description="Helical" evidence="5">
    <location>
        <begin position="71"/>
        <end position="95"/>
    </location>
</feature>
<feature type="transmembrane region" description="Helical" evidence="5">
    <location>
        <begin position="276"/>
        <end position="297"/>
    </location>
</feature>
<feature type="domain" description="Sodium/calcium exchanger membrane region" evidence="6">
    <location>
        <begin position="5"/>
        <end position="146"/>
    </location>
</feature>
<evidence type="ECO:0000313" key="7">
    <source>
        <dbReference type="EMBL" id="NCJ08631.1"/>
    </source>
</evidence>
<comment type="caution">
    <text evidence="7">The sequence shown here is derived from an EMBL/GenBank/DDBJ whole genome shotgun (WGS) entry which is preliminary data.</text>
</comment>
<accession>A0A8K2A911</accession>
<dbReference type="GO" id="GO:0005262">
    <property type="term" value="F:calcium channel activity"/>
    <property type="evidence" value="ECO:0007669"/>
    <property type="project" value="TreeGrafter"/>
</dbReference>
<reference evidence="7" key="1">
    <citation type="submission" date="2019-12" db="EMBL/GenBank/DDBJ databases">
        <title>High-Quality draft genome sequences of three cyanobacteria isolated from the limestone walls of the Old Cathedral of Coimbra.</title>
        <authorList>
            <person name="Tiago I."/>
            <person name="Soares F."/>
            <person name="Portugal A."/>
        </authorList>
    </citation>
    <scope>NUCLEOTIDE SEQUENCE [LARGE SCALE GENOMIC DNA]</scope>
    <source>
        <strain evidence="7">C</strain>
    </source>
</reference>
<dbReference type="GO" id="GO:0005886">
    <property type="term" value="C:plasma membrane"/>
    <property type="evidence" value="ECO:0007669"/>
    <property type="project" value="TreeGrafter"/>
</dbReference>
<feature type="transmembrane region" description="Helical" evidence="5">
    <location>
        <begin position="30"/>
        <end position="50"/>
    </location>
</feature>
<dbReference type="InterPro" id="IPR004481">
    <property type="entry name" value="K/Na/Ca-exchanger"/>
</dbReference>
<evidence type="ECO:0000256" key="4">
    <source>
        <dbReference type="ARBA" id="ARBA00023136"/>
    </source>
</evidence>
<proteinExistence type="predicted"/>